<feature type="transmembrane region" description="Helical" evidence="13">
    <location>
        <begin position="411"/>
        <end position="431"/>
    </location>
</feature>
<evidence type="ECO:0000256" key="3">
    <source>
        <dbReference type="ARBA" id="ARBA00004651"/>
    </source>
</evidence>
<feature type="compositionally biased region" description="Polar residues" evidence="12">
    <location>
        <begin position="283"/>
        <end position="298"/>
    </location>
</feature>
<dbReference type="GO" id="GO:0071973">
    <property type="term" value="P:bacterial-type flagellum-dependent cell motility"/>
    <property type="evidence" value="ECO:0007669"/>
    <property type="project" value="InterPro"/>
</dbReference>
<dbReference type="InterPro" id="IPR043427">
    <property type="entry name" value="YscJ/FliF"/>
</dbReference>
<evidence type="ECO:0000313" key="16">
    <source>
        <dbReference type="EMBL" id="CAH9061699.1"/>
    </source>
</evidence>
<organism evidence="16 17">
    <name type="scientific">Pseudoalteromonas holothuriae</name>
    <dbReference type="NCBI Taxonomy" id="2963714"/>
    <lineage>
        <taxon>Bacteria</taxon>
        <taxon>Pseudomonadati</taxon>
        <taxon>Pseudomonadota</taxon>
        <taxon>Gammaproteobacteria</taxon>
        <taxon>Alteromonadales</taxon>
        <taxon>Pseudoalteromonadaceae</taxon>
        <taxon>Pseudoalteromonas</taxon>
    </lineage>
</organism>
<dbReference type="PANTHER" id="PTHR30046">
    <property type="entry name" value="FLAGELLAR M-RING PROTEIN"/>
    <property type="match status" value="1"/>
</dbReference>
<dbReference type="Pfam" id="PF01514">
    <property type="entry name" value="YscJ_FliF"/>
    <property type="match status" value="1"/>
</dbReference>
<dbReference type="PANTHER" id="PTHR30046:SF0">
    <property type="entry name" value="FLAGELLAR M-RING PROTEIN"/>
    <property type="match status" value="1"/>
</dbReference>
<comment type="function">
    <text evidence="1">The M ring may be actively involved in energy transduction.</text>
</comment>
<dbReference type="Gene3D" id="3.30.300.30">
    <property type="match status" value="1"/>
</dbReference>
<evidence type="ECO:0000256" key="8">
    <source>
        <dbReference type="ARBA" id="ARBA00022989"/>
    </source>
</evidence>
<evidence type="ECO:0000313" key="17">
    <source>
        <dbReference type="Proteomes" id="UP001152467"/>
    </source>
</evidence>
<evidence type="ECO:0000256" key="11">
    <source>
        <dbReference type="ARBA" id="ARBA00025936"/>
    </source>
</evidence>
<evidence type="ECO:0000256" key="13">
    <source>
        <dbReference type="SAM" id="Phobius"/>
    </source>
</evidence>
<keyword evidence="10" id="KW-0975">Bacterial flagellum</keyword>
<gene>
    <name evidence="16" type="primary">fliF_2</name>
    <name evidence="16" type="ORF">PSECIP111854_02864</name>
</gene>
<keyword evidence="9 13" id="KW-0472">Membrane</keyword>
<comment type="caution">
    <text evidence="16">The sequence shown here is derived from an EMBL/GenBank/DDBJ whole genome shotgun (WGS) entry which is preliminary data.</text>
</comment>
<dbReference type="InterPro" id="IPR000067">
    <property type="entry name" value="FlgMring_FliF"/>
</dbReference>
<evidence type="ECO:0000256" key="12">
    <source>
        <dbReference type="SAM" id="MobiDB-lite"/>
    </source>
</evidence>
<reference evidence="16" key="1">
    <citation type="submission" date="2022-07" db="EMBL/GenBank/DDBJ databases">
        <authorList>
            <person name="Criscuolo A."/>
        </authorList>
    </citation>
    <scope>NUCLEOTIDE SEQUENCE</scope>
    <source>
        <strain evidence="16">CIP111854</strain>
    </source>
</reference>
<evidence type="ECO:0000259" key="14">
    <source>
        <dbReference type="Pfam" id="PF01514"/>
    </source>
</evidence>
<dbReference type="InterPro" id="IPR045851">
    <property type="entry name" value="AMP-bd_C_sf"/>
</dbReference>
<dbReference type="GO" id="GO:0009431">
    <property type="term" value="C:bacterial-type flagellum basal body, MS ring"/>
    <property type="evidence" value="ECO:0007669"/>
    <property type="project" value="InterPro"/>
</dbReference>
<evidence type="ECO:0000256" key="4">
    <source>
        <dbReference type="ARBA" id="ARBA00007971"/>
    </source>
</evidence>
<protein>
    <recommendedName>
        <fullName evidence="5">Flagellar M-ring protein</fullName>
    </recommendedName>
</protein>
<evidence type="ECO:0000256" key="1">
    <source>
        <dbReference type="ARBA" id="ARBA00003820"/>
    </source>
</evidence>
<evidence type="ECO:0000256" key="5">
    <source>
        <dbReference type="ARBA" id="ARBA00017949"/>
    </source>
</evidence>
<comment type="subunit">
    <text evidence="11">The basal body constitutes a major portion of the flagellar organelle and consists of four rings (L,P,S, and M) mounted on a central rod. The M ring is integral to the inner membrane of the cell and may be connected to the flagellar rod via the S ring. The S (supramembrane ring) lies just distal to the M ring. The L and P rings lie in the outer membrane and the periplasmic space, respectively.</text>
</comment>
<dbReference type="RefSeq" id="WP_261626668.1">
    <property type="nucleotide sequence ID" value="NZ_CAMAPC010000011.1"/>
</dbReference>
<keyword evidence="16" id="KW-0966">Cell projection</keyword>
<accession>A0A9W4VXF9</accession>
<evidence type="ECO:0000259" key="15">
    <source>
        <dbReference type="Pfam" id="PF08345"/>
    </source>
</evidence>
<keyword evidence="16" id="KW-0969">Cilium</keyword>
<keyword evidence="6" id="KW-1003">Cell membrane</keyword>
<evidence type="ECO:0000256" key="9">
    <source>
        <dbReference type="ARBA" id="ARBA00023136"/>
    </source>
</evidence>
<dbReference type="Pfam" id="PF08345">
    <property type="entry name" value="YscJ_FliF_C"/>
    <property type="match status" value="1"/>
</dbReference>
<comment type="similarity">
    <text evidence="4">Belongs to the FliF family.</text>
</comment>
<feature type="domain" description="Flagellar M-ring N-terminal" evidence="14">
    <location>
        <begin position="48"/>
        <end position="207"/>
    </location>
</feature>
<feature type="region of interest" description="Disordered" evidence="12">
    <location>
        <begin position="279"/>
        <end position="298"/>
    </location>
</feature>
<proteinExistence type="inferred from homology"/>
<dbReference type="Proteomes" id="UP001152467">
    <property type="component" value="Unassembled WGS sequence"/>
</dbReference>
<dbReference type="InterPro" id="IPR006182">
    <property type="entry name" value="FliF_N_dom"/>
</dbReference>
<dbReference type="GO" id="GO:0005886">
    <property type="term" value="C:plasma membrane"/>
    <property type="evidence" value="ECO:0007669"/>
    <property type="project" value="UniProtKB-SubCell"/>
</dbReference>
<dbReference type="EMBL" id="CAMAPC010000011">
    <property type="protein sequence ID" value="CAH9061699.1"/>
    <property type="molecule type" value="Genomic_DNA"/>
</dbReference>
<dbReference type="GO" id="GO:0003774">
    <property type="term" value="F:cytoskeletal motor activity"/>
    <property type="evidence" value="ECO:0007669"/>
    <property type="project" value="InterPro"/>
</dbReference>
<feature type="domain" description="Flagellar M-ring C-terminal" evidence="15">
    <location>
        <begin position="281"/>
        <end position="364"/>
    </location>
</feature>
<keyword evidence="8 13" id="KW-1133">Transmembrane helix</keyword>
<evidence type="ECO:0000256" key="2">
    <source>
        <dbReference type="ARBA" id="ARBA00004117"/>
    </source>
</evidence>
<dbReference type="InterPro" id="IPR013556">
    <property type="entry name" value="Flag_M-ring_C"/>
</dbReference>
<keyword evidence="16" id="KW-0282">Flagellum</keyword>
<evidence type="ECO:0000256" key="7">
    <source>
        <dbReference type="ARBA" id="ARBA00022692"/>
    </source>
</evidence>
<keyword evidence="17" id="KW-1185">Reference proteome</keyword>
<name>A0A9W4VXF9_9GAMM</name>
<evidence type="ECO:0000256" key="10">
    <source>
        <dbReference type="ARBA" id="ARBA00023143"/>
    </source>
</evidence>
<dbReference type="AlphaFoldDB" id="A0A9W4VXF9"/>
<comment type="subcellular location">
    <subcellularLocation>
        <location evidence="2">Bacterial flagellum basal body</location>
    </subcellularLocation>
    <subcellularLocation>
        <location evidence="3">Cell membrane</location>
        <topology evidence="3">Multi-pass membrane protein</topology>
    </subcellularLocation>
</comment>
<dbReference type="PRINTS" id="PR01009">
    <property type="entry name" value="FLGMRINGFLIF"/>
</dbReference>
<sequence length="461" mass="50271">MGNIITTLTPVQKRSMMAAAALIIVLTVLAVVWVVKANYQAIPVDNVQQSAALIEKFEQNNLDYKYTSSGELLVNQEQLGKSQLLLEQAQGSNFLSHGLELFDKTDYGMTEHAQKVTFQRAMQGELERTLSSLSYINYARVHLTLADKKLFSSDSLPAKASVTLFAEPGYEMTRRNVTGVQSLVAAAIEGLNTEQVTVFSQHGKQLSSGSADSDEQALLVGSAAKEAQLIQKVEKLLALYMMPSQFAVSASVELSHKKMSSVEKSLLVGPSGEGVIIRKKTSNRGLTNNDEQSEPNSLQVNEELEYSVGSKTEQSTQLAGHVERVSIAVALTANVGEQQIAKLKTLLASATGLNKARGDTVAIEYFEPIILTNTPPAEVANSKSELVTQPHTKLQTSAVATNQWALNFTSFQMALLILMPASILLLGAVLIRRRRLPKKERQALLQEVSQWLEAQEASNAR</sequence>
<evidence type="ECO:0000256" key="6">
    <source>
        <dbReference type="ARBA" id="ARBA00022475"/>
    </source>
</evidence>
<keyword evidence="7 13" id="KW-0812">Transmembrane</keyword>